<evidence type="ECO:0000256" key="3">
    <source>
        <dbReference type="ARBA" id="ARBA00022989"/>
    </source>
</evidence>
<dbReference type="AlphaFoldDB" id="A0AAD9N459"/>
<protein>
    <recommendedName>
        <fullName evidence="6">G-protein coupled receptors family 1 profile domain-containing protein</fullName>
    </recommendedName>
</protein>
<proteinExistence type="predicted"/>
<feature type="transmembrane region" description="Helical" evidence="5">
    <location>
        <begin position="109"/>
        <end position="130"/>
    </location>
</feature>
<evidence type="ECO:0000256" key="1">
    <source>
        <dbReference type="ARBA" id="ARBA00004370"/>
    </source>
</evidence>
<evidence type="ECO:0000313" key="7">
    <source>
        <dbReference type="EMBL" id="KAK2153639.1"/>
    </source>
</evidence>
<organism evidence="7 8">
    <name type="scientific">Paralvinella palmiformis</name>
    <dbReference type="NCBI Taxonomy" id="53620"/>
    <lineage>
        <taxon>Eukaryota</taxon>
        <taxon>Metazoa</taxon>
        <taxon>Spiralia</taxon>
        <taxon>Lophotrochozoa</taxon>
        <taxon>Annelida</taxon>
        <taxon>Polychaeta</taxon>
        <taxon>Sedentaria</taxon>
        <taxon>Canalipalpata</taxon>
        <taxon>Terebellida</taxon>
        <taxon>Terebelliformia</taxon>
        <taxon>Alvinellidae</taxon>
        <taxon>Paralvinella</taxon>
    </lineage>
</organism>
<feature type="transmembrane region" description="Helical" evidence="5">
    <location>
        <begin position="32"/>
        <end position="54"/>
    </location>
</feature>
<comment type="caution">
    <text evidence="7">The sequence shown here is derived from an EMBL/GenBank/DDBJ whole genome shotgun (WGS) entry which is preliminary data.</text>
</comment>
<accession>A0AAD9N459</accession>
<dbReference type="InterPro" id="IPR000276">
    <property type="entry name" value="GPCR_Rhodpsn"/>
</dbReference>
<keyword evidence="4 5" id="KW-0472">Membrane</keyword>
<sequence length="349" mass="38762">MSASNWSAGAPDVGAENAGTFKQATFDLIMGMWLPGAICLLGLFGNALSLLVLARDKTGAVTFISLRALAASDLLLLGGALCQQVVPLMCATSSNQDAFCRNQGYIRVYTWPIICIAQMCSIWMTVLISSERYVAICYPLRASHVCSAGRIRKMVVVIYLVSALFNIPKFFEFRPVTELSEANVTFVVVGSTALRQNLLYRYLYNTGFHFIIIFALPMITLTVLNTRIVKEIKKARKVWACLHRKRKLEFKATVLPLVIVLVYFVCGTQSLIAFVLDAVFVKFHLWLQIYTAVVNLLVIINSAVNFILLYAFGGKFRKMLAQLFACEADDSAPNNSQLKLLPPSTKSRT</sequence>
<comment type="subcellular location">
    <subcellularLocation>
        <location evidence="1">Membrane</location>
    </subcellularLocation>
</comment>
<feature type="transmembrane region" description="Helical" evidence="5">
    <location>
        <begin position="202"/>
        <end position="224"/>
    </location>
</feature>
<reference evidence="7" key="1">
    <citation type="journal article" date="2023" name="Mol. Biol. Evol.">
        <title>Third-Generation Sequencing Reveals the Adaptive Role of the Epigenome in Three Deep-Sea Polychaetes.</title>
        <authorList>
            <person name="Perez M."/>
            <person name="Aroh O."/>
            <person name="Sun Y."/>
            <person name="Lan Y."/>
            <person name="Juniper S.K."/>
            <person name="Young C.R."/>
            <person name="Angers B."/>
            <person name="Qian P.Y."/>
        </authorList>
    </citation>
    <scope>NUCLEOTIDE SEQUENCE</scope>
    <source>
        <strain evidence="7">P08H-3</strain>
    </source>
</reference>
<dbReference type="PANTHER" id="PTHR46641">
    <property type="entry name" value="FMRFAMIDE RECEPTOR-RELATED"/>
    <property type="match status" value="1"/>
</dbReference>
<dbReference type="EMBL" id="JAODUP010000291">
    <property type="protein sequence ID" value="KAK2153639.1"/>
    <property type="molecule type" value="Genomic_DNA"/>
</dbReference>
<dbReference type="PANTHER" id="PTHR46641:SF2">
    <property type="entry name" value="FMRFAMIDE RECEPTOR"/>
    <property type="match status" value="1"/>
</dbReference>
<evidence type="ECO:0000256" key="5">
    <source>
        <dbReference type="SAM" id="Phobius"/>
    </source>
</evidence>
<dbReference type="GO" id="GO:0016020">
    <property type="term" value="C:membrane"/>
    <property type="evidence" value="ECO:0007669"/>
    <property type="project" value="UniProtKB-SubCell"/>
</dbReference>
<dbReference type="Gene3D" id="1.20.1070.10">
    <property type="entry name" value="Rhodopsin 7-helix transmembrane proteins"/>
    <property type="match status" value="1"/>
</dbReference>
<evidence type="ECO:0000256" key="4">
    <source>
        <dbReference type="ARBA" id="ARBA00023136"/>
    </source>
</evidence>
<evidence type="ECO:0000259" key="6">
    <source>
        <dbReference type="PROSITE" id="PS50262"/>
    </source>
</evidence>
<dbReference type="InterPro" id="IPR017452">
    <property type="entry name" value="GPCR_Rhodpsn_7TM"/>
</dbReference>
<evidence type="ECO:0000313" key="8">
    <source>
        <dbReference type="Proteomes" id="UP001208570"/>
    </source>
</evidence>
<dbReference type="Proteomes" id="UP001208570">
    <property type="component" value="Unassembled WGS sequence"/>
</dbReference>
<dbReference type="GO" id="GO:0004930">
    <property type="term" value="F:G protein-coupled receptor activity"/>
    <property type="evidence" value="ECO:0007669"/>
    <property type="project" value="InterPro"/>
</dbReference>
<keyword evidence="3 5" id="KW-1133">Transmembrane helix</keyword>
<dbReference type="SUPFAM" id="SSF81321">
    <property type="entry name" value="Family A G protein-coupled receptor-like"/>
    <property type="match status" value="1"/>
</dbReference>
<feature type="transmembrane region" description="Helical" evidence="5">
    <location>
        <begin position="254"/>
        <end position="276"/>
    </location>
</feature>
<dbReference type="PROSITE" id="PS50262">
    <property type="entry name" value="G_PROTEIN_RECEP_F1_2"/>
    <property type="match status" value="1"/>
</dbReference>
<dbReference type="Pfam" id="PF00001">
    <property type="entry name" value="7tm_1"/>
    <property type="match status" value="1"/>
</dbReference>
<feature type="domain" description="G-protein coupled receptors family 1 profile" evidence="6">
    <location>
        <begin position="45"/>
        <end position="309"/>
    </location>
</feature>
<name>A0AAD9N459_9ANNE</name>
<dbReference type="InterPro" id="IPR052954">
    <property type="entry name" value="GPCR-Ligand_Int"/>
</dbReference>
<feature type="transmembrane region" description="Helical" evidence="5">
    <location>
        <begin position="151"/>
        <end position="171"/>
    </location>
</feature>
<dbReference type="PRINTS" id="PR00237">
    <property type="entry name" value="GPCRRHODOPSN"/>
</dbReference>
<dbReference type="CDD" id="cd14978">
    <property type="entry name" value="7tmA_FMRFamide_R-like"/>
    <property type="match status" value="1"/>
</dbReference>
<feature type="transmembrane region" description="Helical" evidence="5">
    <location>
        <begin position="288"/>
        <end position="312"/>
    </location>
</feature>
<evidence type="ECO:0000256" key="2">
    <source>
        <dbReference type="ARBA" id="ARBA00022692"/>
    </source>
</evidence>
<gene>
    <name evidence="7" type="ORF">LSH36_291g09029</name>
</gene>
<keyword evidence="2 5" id="KW-0812">Transmembrane</keyword>
<feature type="transmembrane region" description="Helical" evidence="5">
    <location>
        <begin position="66"/>
        <end position="89"/>
    </location>
</feature>
<keyword evidence="8" id="KW-1185">Reference proteome</keyword>